<dbReference type="InterPro" id="IPR023485">
    <property type="entry name" value="Ptyr_pPase"/>
</dbReference>
<dbReference type="GO" id="GO:0004725">
    <property type="term" value="F:protein tyrosine phosphatase activity"/>
    <property type="evidence" value="ECO:0007669"/>
    <property type="project" value="UniProtKB-EC"/>
</dbReference>
<evidence type="ECO:0000259" key="7">
    <source>
        <dbReference type="SMART" id="SM00226"/>
    </source>
</evidence>
<dbReference type="AlphaFoldDB" id="A0A923MLG3"/>
<dbReference type="InterPro" id="IPR050438">
    <property type="entry name" value="LMW_PTPase"/>
</dbReference>
<feature type="domain" description="Phosphotyrosine protein phosphatase I" evidence="7">
    <location>
        <begin position="2"/>
        <end position="147"/>
    </location>
</feature>
<dbReference type="Gene3D" id="3.40.50.2300">
    <property type="match status" value="1"/>
</dbReference>
<dbReference type="InterPro" id="IPR017867">
    <property type="entry name" value="Tyr_phospatase_low_mol_wt"/>
</dbReference>
<evidence type="ECO:0000256" key="6">
    <source>
        <dbReference type="PIRSR" id="PIRSR617867-1"/>
    </source>
</evidence>
<proteinExistence type="inferred from homology"/>
<comment type="similarity">
    <text evidence="1">Belongs to the low molecular weight phosphotyrosine protein phosphatase family.</text>
</comment>
<feature type="active site" description="Nucleophile" evidence="6">
    <location>
        <position position="8"/>
    </location>
</feature>
<reference evidence="8" key="1">
    <citation type="submission" date="2020-08" db="EMBL/GenBank/DDBJ databases">
        <title>Genome public.</title>
        <authorList>
            <person name="Liu C."/>
            <person name="Sun Q."/>
        </authorList>
    </citation>
    <scope>NUCLEOTIDE SEQUENCE</scope>
    <source>
        <strain evidence="8">BX15</strain>
    </source>
</reference>
<protein>
    <recommendedName>
        <fullName evidence="2">protein-tyrosine-phosphatase</fullName>
        <ecNumber evidence="2">3.1.3.48</ecNumber>
    </recommendedName>
</protein>
<sequence>MKKILFVCHGNICRSPMAEFVMKDLVKKAGLASQFHIESAATSREEIGNPVYPPARRKLAEHGISCDGHAARQLTNADYENYDLLIGMDRANLRDMYRICGGDFSGKLHLLMDYTDRPGDVADPWYTGDFEATWQDVLAGCQGLLREITGHHHTRE</sequence>
<dbReference type="SUPFAM" id="SSF52788">
    <property type="entry name" value="Phosphotyrosine protein phosphatases I"/>
    <property type="match status" value="1"/>
</dbReference>
<dbReference type="RefSeq" id="WP_187016243.1">
    <property type="nucleotide sequence ID" value="NZ_JACOQI010000031.1"/>
</dbReference>
<evidence type="ECO:0000256" key="4">
    <source>
        <dbReference type="ARBA" id="ARBA00022912"/>
    </source>
</evidence>
<evidence type="ECO:0000256" key="2">
    <source>
        <dbReference type="ARBA" id="ARBA00013064"/>
    </source>
</evidence>
<accession>A0A923MLG3</accession>
<name>A0A923MLG3_9FIRM</name>
<dbReference type="Pfam" id="PF01451">
    <property type="entry name" value="LMWPc"/>
    <property type="match status" value="1"/>
</dbReference>
<organism evidence="8 9">
    <name type="scientific">Dysosmobacter segnis</name>
    <dbReference type="NCBI Taxonomy" id="2763042"/>
    <lineage>
        <taxon>Bacteria</taxon>
        <taxon>Bacillati</taxon>
        <taxon>Bacillota</taxon>
        <taxon>Clostridia</taxon>
        <taxon>Eubacteriales</taxon>
        <taxon>Oscillospiraceae</taxon>
        <taxon>Dysosmobacter</taxon>
    </lineage>
</organism>
<dbReference type="EC" id="3.1.3.48" evidence="2"/>
<evidence type="ECO:0000256" key="5">
    <source>
        <dbReference type="ARBA" id="ARBA00051722"/>
    </source>
</evidence>
<dbReference type="PANTHER" id="PTHR11717:SF7">
    <property type="entry name" value="LOW MOLECULAR WEIGHT PHOSPHOTYROSINE PROTEIN PHOSPHATASE"/>
    <property type="match status" value="1"/>
</dbReference>
<evidence type="ECO:0000313" key="8">
    <source>
        <dbReference type="EMBL" id="MBC5772096.1"/>
    </source>
</evidence>
<dbReference type="InterPro" id="IPR036196">
    <property type="entry name" value="Ptyr_pPase_sf"/>
</dbReference>
<keyword evidence="3" id="KW-0378">Hydrolase</keyword>
<dbReference type="PRINTS" id="PR00719">
    <property type="entry name" value="LMWPTPASE"/>
</dbReference>
<dbReference type="EMBL" id="JACOQI010000031">
    <property type="protein sequence ID" value="MBC5772096.1"/>
    <property type="molecule type" value="Genomic_DNA"/>
</dbReference>
<dbReference type="Proteomes" id="UP000620327">
    <property type="component" value="Unassembled WGS sequence"/>
</dbReference>
<comment type="catalytic activity">
    <reaction evidence="5">
        <text>O-phospho-L-tyrosyl-[protein] + H2O = L-tyrosyl-[protein] + phosphate</text>
        <dbReference type="Rhea" id="RHEA:10684"/>
        <dbReference type="Rhea" id="RHEA-COMP:10136"/>
        <dbReference type="Rhea" id="RHEA-COMP:20101"/>
        <dbReference type="ChEBI" id="CHEBI:15377"/>
        <dbReference type="ChEBI" id="CHEBI:43474"/>
        <dbReference type="ChEBI" id="CHEBI:46858"/>
        <dbReference type="ChEBI" id="CHEBI:61978"/>
        <dbReference type="EC" id="3.1.3.48"/>
    </reaction>
</comment>
<evidence type="ECO:0000313" key="9">
    <source>
        <dbReference type="Proteomes" id="UP000620327"/>
    </source>
</evidence>
<dbReference type="PANTHER" id="PTHR11717">
    <property type="entry name" value="LOW MOLECULAR WEIGHT PROTEIN TYROSINE PHOSPHATASE"/>
    <property type="match status" value="1"/>
</dbReference>
<evidence type="ECO:0000256" key="3">
    <source>
        <dbReference type="ARBA" id="ARBA00022801"/>
    </source>
</evidence>
<dbReference type="SMART" id="SM00226">
    <property type="entry name" value="LMWPc"/>
    <property type="match status" value="1"/>
</dbReference>
<feature type="active site" evidence="6">
    <location>
        <position position="14"/>
    </location>
</feature>
<comment type="caution">
    <text evidence="8">The sequence shown here is derived from an EMBL/GenBank/DDBJ whole genome shotgun (WGS) entry which is preliminary data.</text>
</comment>
<evidence type="ECO:0000256" key="1">
    <source>
        <dbReference type="ARBA" id="ARBA00011063"/>
    </source>
</evidence>
<gene>
    <name evidence="8" type="ORF">H8Z83_17555</name>
</gene>
<dbReference type="CDD" id="cd16343">
    <property type="entry name" value="LMWPTP"/>
    <property type="match status" value="1"/>
</dbReference>
<keyword evidence="9" id="KW-1185">Reference proteome</keyword>
<feature type="active site" description="Proton donor" evidence="6">
    <location>
        <position position="123"/>
    </location>
</feature>
<keyword evidence="4" id="KW-0904">Protein phosphatase</keyword>